<evidence type="ECO:0000313" key="2">
    <source>
        <dbReference type="Proteomes" id="UP000243002"/>
    </source>
</evidence>
<dbReference type="AlphaFoldDB" id="A0A2P7MZ98"/>
<dbReference type="EMBL" id="PXXO01000003">
    <property type="protein sequence ID" value="PSJ06549.1"/>
    <property type="molecule type" value="Genomic_DNA"/>
</dbReference>
<proteinExistence type="predicted"/>
<keyword evidence="2" id="KW-1185">Reference proteome</keyword>
<organism evidence="1 2">
    <name type="scientific">Cyanobium usitatum str. Tous</name>
    <dbReference type="NCBI Taxonomy" id="2116684"/>
    <lineage>
        <taxon>Bacteria</taxon>
        <taxon>Bacillati</taxon>
        <taxon>Cyanobacteriota</taxon>
        <taxon>Cyanophyceae</taxon>
        <taxon>Synechococcales</taxon>
        <taxon>Prochlorococcaceae</taxon>
        <taxon>Cyanobium</taxon>
    </lineage>
</organism>
<evidence type="ECO:0000313" key="1">
    <source>
        <dbReference type="EMBL" id="PSJ06549.1"/>
    </source>
</evidence>
<gene>
    <name evidence="1" type="ORF">C7K55_03630</name>
</gene>
<name>A0A2P7MZ98_9CYAN</name>
<sequence length="66" mass="6941">MMAGSNVAQAYPLSYYGYESPSSSYLMVDGPGGYSGMGFGGRNWGMYSDNYGSTTCVSSGNAVMCF</sequence>
<comment type="caution">
    <text evidence="1">The sequence shown here is derived from an EMBL/GenBank/DDBJ whole genome shotgun (WGS) entry which is preliminary data.</text>
</comment>
<protein>
    <submittedName>
        <fullName evidence="1">Uncharacterized protein</fullName>
    </submittedName>
</protein>
<dbReference type="Proteomes" id="UP000243002">
    <property type="component" value="Unassembled WGS sequence"/>
</dbReference>
<reference evidence="1 2" key="1">
    <citation type="journal article" date="2018" name="Environ. Microbiol.">
        <title>Ecological and genomic features of two widespread freshwater picocyanobacteria.</title>
        <authorList>
            <person name="Cabello-Yeves P.J."/>
            <person name="Picazo A."/>
            <person name="Camacho A."/>
            <person name="Callieri C."/>
            <person name="Rosselli R."/>
            <person name="Roda-Garcia J.J."/>
            <person name="Coutinho F.H."/>
            <person name="Rodriguez-Valera F."/>
        </authorList>
    </citation>
    <scope>NUCLEOTIDE SEQUENCE [LARGE SCALE GENOMIC DNA]</scope>
    <source>
        <strain evidence="1 2">Tous</strain>
    </source>
</reference>
<accession>A0A2P7MZ98</accession>